<sequence length="198" mass="21764">MANLIPYVQEITPHGMRTMDLYSRLLGERIIMLTGEVNDQVADLITAQMFYLESEDPGKDIRFYINSPGGAVTAGLAIYDAMQYVRSDVATICLGQAASMGAVLLAGGAAGKRIAMPNARVMIHQPLGGAQGQISDMEIHVKEGKRLKQRLNEILVHHTGRSMDIIQRDTDRDFFLTAEEAKTYGIVDQIAVRQGERG</sequence>
<dbReference type="NCBIfam" id="NF001368">
    <property type="entry name" value="PRK00277.1"/>
    <property type="match status" value="1"/>
</dbReference>
<dbReference type="Pfam" id="PF00574">
    <property type="entry name" value="CLP_protease"/>
    <property type="match status" value="1"/>
</dbReference>
<proteinExistence type="inferred from homology"/>
<evidence type="ECO:0000256" key="12">
    <source>
        <dbReference type="RuleBase" id="RU003567"/>
    </source>
</evidence>
<evidence type="ECO:0000256" key="1">
    <source>
        <dbReference type="ARBA" id="ARBA00007039"/>
    </source>
</evidence>
<name>A0A3A4NWH9_ABYX5</name>
<dbReference type="GO" id="GO:0006515">
    <property type="term" value="P:protein quality control for misfolded or incompletely synthesized proteins"/>
    <property type="evidence" value="ECO:0007669"/>
    <property type="project" value="TreeGrafter"/>
</dbReference>
<feature type="active site" description="Nucleophile" evidence="7">
    <location>
        <position position="99"/>
    </location>
</feature>
<dbReference type="GO" id="GO:0009368">
    <property type="term" value="C:endopeptidase Clp complex"/>
    <property type="evidence" value="ECO:0007669"/>
    <property type="project" value="TreeGrafter"/>
</dbReference>
<dbReference type="PROSITE" id="PS00382">
    <property type="entry name" value="CLP_PROTEASE_HIS"/>
    <property type="match status" value="1"/>
</dbReference>
<evidence type="ECO:0000256" key="2">
    <source>
        <dbReference type="ARBA" id="ARBA00022490"/>
    </source>
</evidence>
<evidence type="ECO:0000313" key="14">
    <source>
        <dbReference type="Proteomes" id="UP000265882"/>
    </source>
</evidence>
<comment type="similarity">
    <text evidence="1 7 12">Belongs to the peptidase S14 family.</text>
</comment>
<keyword evidence="3 7" id="KW-0645">Protease</keyword>
<dbReference type="FunFam" id="3.90.226.10:FF:000001">
    <property type="entry name" value="ATP-dependent Clp protease proteolytic subunit"/>
    <property type="match status" value="1"/>
</dbReference>
<comment type="function">
    <text evidence="7 11">Cleaves peptides in various proteins in a process that requires ATP hydrolysis. Has a chymotrypsin-like activity. Plays a major role in the degradation of misfolded proteins.</text>
</comment>
<evidence type="ECO:0000256" key="11">
    <source>
        <dbReference type="RuleBase" id="RU000550"/>
    </source>
</evidence>
<dbReference type="InterPro" id="IPR001907">
    <property type="entry name" value="ClpP"/>
</dbReference>
<evidence type="ECO:0000256" key="7">
    <source>
        <dbReference type="HAMAP-Rule" id="MF_00444"/>
    </source>
</evidence>
<dbReference type="NCBIfam" id="NF009205">
    <property type="entry name" value="PRK12553.1"/>
    <property type="match status" value="1"/>
</dbReference>
<comment type="subunit">
    <text evidence="7">Fourteen ClpP subunits assemble into 2 heptameric rings which stack back to back to give a disk-like structure with a central cavity, resembling the structure of eukaryotic proteasomes.</text>
</comment>
<evidence type="ECO:0000256" key="5">
    <source>
        <dbReference type="ARBA" id="ARBA00022825"/>
    </source>
</evidence>
<evidence type="ECO:0000313" key="13">
    <source>
        <dbReference type="EMBL" id="RJP19941.1"/>
    </source>
</evidence>
<keyword evidence="5 7" id="KW-0720">Serine protease</keyword>
<dbReference type="EC" id="3.4.21.92" evidence="7 10"/>
<evidence type="ECO:0000256" key="4">
    <source>
        <dbReference type="ARBA" id="ARBA00022801"/>
    </source>
</evidence>
<dbReference type="GO" id="GO:0051117">
    <property type="term" value="F:ATPase binding"/>
    <property type="evidence" value="ECO:0007669"/>
    <property type="project" value="TreeGrafter"/>
</dbReference>
<dbReference type="EMBL" id="QZKU01000082">
    <property type="protein sequence ID" value="RJP19941.1"/>
    <property type="molecule type" value="Genomic_DNA"/>
</dbReference>
<dbReference type="Gene3D" id="3.90.226.10">
    <property type="entry name" value="2-enoyl-CoA Hydratase, Chain A, domain 1"/>
    <property type="match status" value="1"/>
</dbReference>
<dbReference type="GO" id="GO:0004176">
    <property type="term" value="F:ATP-dependent peptidase activity"/>
    <property type="evidence" value="ECO:0007669"/>
    <property type="project" value="InterPro"/>
</dbReference>
<dbReference type="GO" id="GO:0005737">
    <property type="term" value="C:cytoplasm"/>
    <property type="evidence" value="ECO:0007669"/>
    <property type="project" value="UniProtKB-SubCell"/>
</dbReference>
<dbReference type="PROSITE" id="PS00381">
    <property type="entry name" value="CLP_PROTEASE_SER"/>
    <property type="match status" value="1"/>
</dbReference>
<dbReference type="HAMAP" id="MF_00444">
    <property type="entry name" value="ClpP"/>
    <property type="match status" value="1"/>
</dbReference>
<dbReference type="PRINTS" id="PR00127">
    <property type="entry name" value="CLPPROTEASEP"/>
</dbReference>
<comment type="caution">
    <text evidence="13">The sequence shown here is derived from an EMBL/GenBank/DDBJ whole genome shotgun (WGS) entry which is preliminary data.</text>
</comment>
<gene>
    <name evidence="7" type="primary">clpP</name>
    <name evidence="13" type="ORF">C4520_11950</name>
</gene>
<dbReference type="CDD" id="cd07017">
    <property type="entry name" value="S14_ClpP_2"/>
    <property type="match status" value="1"/>
</dbReference>
<evidence type="ECO:0000256" key="6">
    <source>
        <dbReference type="ARBA" id="ARBA00034021"/>
    </source>
</evidence>
<accession>A0A3A4NWH9</accession>
<comment type="subcellular location">
    <subcellularLocation>
        <location evidence="7">Cytoplasm</location>
    </subcellularLocation>
</comment>
<evidence type="ECO:0000256" key="9">
    <source>
        <dbReference type="PROSITE-ProRule" id="PRU10086"/>
    </source>
</evidence>
<protein>
    <recommendedName>
        <fullName evidence="7 12">ATP-dependent Clp protease proteolytic subunit</fullName>
        <ecNumber evidence="7 10">3.4.21.92</ecNumber>
    </recommendedName>
    <alternativeName>
        <fullName evidence="7">Endopeptidase Clp</fullName>
    </alternativeName>
</protein>
<evidence type="ECO:0000256" key="10">
    <source>
        <dbReference type="RuleBase" id="RU000549"/>
    </source>
</evidence>
<dbReference type="InterPro" id="IPR029045">
    <property type="entry name" value="ClpP/crotonase-like_dom_sf"/>
</dbReference>
<dbReference type="InterPro" id="IPR018215">
    <property type="entry name" value="ClpP_Ser_AS"/>
</dbReference>
<evidence type="ECO:0000256" key="3">
    <source>
        <dbReference type="ARBA" id="ARBA00022670"/>
    </source>
</evidence>
<dbReference type="GO" id="GO:0004252">
    <property type="term" value="F:serine-type endopeptidase activity"/>
    <property type="evidence" value="ECO:0007669"/>
    <property type="project" value="UniProtKB-UniRule"/>
</dbReference>
<keyword evidence="2 7" id="KW-0963">Cytoplasm</keyword>
<keyword evidence="4 7" id="KW-0378">Hydrolase</keyword>
<dbReference type="PANTHER" id="PTHR10381">
    <property type="entry name" value="ATP-DEPENDENT CLP PROTEASE PROTEOLYTIC SUBUNIT"/>
    <property type="match status" value="1"/>
</dbReference>
<feature type="active site" evidence="8">
    <location>
        <position position="99"/>
    </location>
</feature>
<dbReference type="Proteomes" id="UP000265882">
    <property type="component" value="Unassembled WGS sequence"/>
</dbReference>
<dbReference type="InterPro" id="IPR023562">
    <property type="entry name" value="ClpP/TepA"/>
</dbReference>
<dbReference type="SUPFAM" id="SSF52096">
    <property type="entry name" value="ClpP/crotonase"/>
    <property type="match status" value="1"/>
</dbReference>
<dbReference type="PANTHER" id="PTHR10381:SF70">
    <property type="entry name" value="ATP-DEPENDENT CLP PROTEASE PROTEOLYTIC SUBUNIT"/>
    <property type="match status" value="1"/>
</dbReference>
<dbReference type="InterPro" id="IPR033135">
    <property type="entry name" value="ClpP_His_AS"/>
</dbReference>
<feature type="active site" evidence="7 9">
    <location>
        <position position="124"/>
    </location>
</feature>
<comment type="catalytic activity">
    <reaction evidence="6 7 9">
        <text>Hydrolysis of proteins to small peptides in the presence of ATP and magnesium. alpha-casein is the usual test substrate. In the absence of ATP, only oligopeptides shorter than five residues are hydrolyzed (such as succinyl-Leu-Tyr-|-NHMec, and Leu-Tyr-Leu-|-Tyr-Trp, in which cleavage of the -Tyr-|-Leu- and -Tyr-|-Trp bonds also occurs).</text>
        <dbReference type="EC" id="3.4.21.92"/>
    </reaction>
</comment>
<dbReference type="AlphaFoldDB" id="A0A3A4NWH9"/>
<organism evidence="13 14">
    <name type="scientific">Abyssobacteria bacterium (strain SURF_5)</name>
    <dbReference type="NCBI Taxonomy" id="2093360"/>
    <lineage>
        <taxon>Bacteria</taxon>
        <taxon>Pseudomonadati</taxon>
        <taxon>Candidatus Hydrogenedentota</taxon>
        <taxon>Candidatus Abyssobacteria</taxon>
    </lineage>
</organism>
<reference evidence="13 14" key="1">
    <citation type="journal article" date="2017" name="ISME J.">
        <title>Energy and carbon metabolisms in a deep terrestrial subsurface fluid microbial community.</title>
        <authorList>
            <person name="Momper L."/>
            <person name="Jungbluth S.P."/>
            <person name="Lee M.D."/>
            <person name="Amend J.P."/>
        </authorList>
    </citation>
    <scope>NUCLEOTIDE SEQUENCE [LARGE SCALE GENOMIC DNA]</scope>
    <source>
        <strain evidence="13">SURF_5</strain>
    </source>
</reference>
<evidence type="ECO:0000256" key="8">
    <source>
        <dbReference type="PROSITE-ProRule" id="PRU10085"/>
    </source>
</evidence>